<sequence>MNRAPYTTFEDIDRDLKVLKLQRQIDEEKVKLAVQRTKEELYPTNILTGMAPLLQKLALTIVAKKLMNKLS</sequence>
<protein>
    <recommendedName>
        <fullName evidence="3">Glutaminyl-tRNA synthetase</fullName>
    </recommendedName>
</protein>
<organism evidence="1 2">
    <name type="scientific">Flagellimonas oceani</name>
    <dbReference type="NCBI Taxonomy" id="2698672"/>
    <lineage>
        <taxon>Bacteria</taxon>
        <taxon>Pseudomonadati</taxon>
        <taxon>Bacteroidota</taxon>
        <taxon>Flavobacteriia</taxon>
        <taxon>Flavobacteriales</taxon>
        <taxon>Flavobacteriaceae</taxon>
        <taxon>Flagellimonas</taxon>
    </lineage>
</organism>
<evidence type="ECO:0008006" key="3">
    <source>
        <dbReference type="Google" id="ProtNLM"/>
    </source>
</evidence>
<dbReference type="InterPro" id="IPR046290">
    <property type="entry name" value="DUF6327"/>
</dbReference>
<dbReference type="EMBL" id="CP049616">
    <property type="protein sequence ID" value="QII46361.1"/>
    <property type="molecule type" value="Genomic_DNA"/>
</dbReference>
<dbReference type="RefSeq" id="WP_166249736.1">
    <property type="nucleotide sequence ID" value="NZ_CP049616.1"/>
</dbReference>
<dbReference type="AlphaFoldDB" id="A0A6G7J650"/>
<name>A0A6G7J650_9FLAO</name>
<dbReference type="KEGG" id="mut:GVT53_17295"/>
<keyword evidence="2" id="KW-1185">Reference proteome</keyword>
<evidence type="ECO:0000313" key="1">
    <source>
        <dbReference type="EMBL" id="QII46361.1"/>
    </source>
</evidence>
<gene>
    <name evidence="1" type="ORF">GVT53_17295</name>
</gene>
<evidence type="ECO:0000313" key="2">
    <source>
        <dbReference type="Proteomes" id="UP000502928"/>
    </source>
</evidence>
<reference evidence="1 2" key="1">
    <citation type="submission" date="2020-02" db="EMBL/GenBank/DDBJ databases">
        <title>Complete genome of Muricauda sp. 501str8.</title>
        <authorList>
            <person name="Dong B."/>
            <person name="Zhu S."/>
            <person name="Yang J."/>
            <person name="Chen J."/>
        </authorList>
    </citation>
    <scope>NUCLEOTIDE SEQUENCE [LARGE SCALE GENOMIC DNA]</scope>
    <source>
        <strain evidence="1 2">501str8</strain>
    </source>
</reference>
<dbReference type="Pfam" id="PF19852">
    <property type="entry name" value="DUF6327"/>
    <property type="match status" value="1"/>
</dbReference>
<accession>A0A6G7J650</accession>
<proteinExistence type="predicted"/>
<dbReference type="Proteomes" id="UP000502928">
    <property type="component" value="Chromosome"/>
</dbReference>